<evidence type="ECO:0000256" key="3">
    <source>
        <dbReference type="PROSITE-ProRule" id="PRU01331"/>
    </source>
</evidence>
<accession>A0ABW5HC15</accession>
<evidence type="ECO:0000259" key="5">
    <source>
        <dbReference type="PROSITE" id="PS51987"/>
    </source>
</evidence>
<proteinExistence type="inferred from homology"/>
<name>A0ABW5HC15_9PSEU</name>
<dbReference type="EC" id="6.3.1.-" evidence="6"/>
<dbReference type="InterPro" id="IPR014746">
    <property type="entry name" value="Gln_synth/guanido_kin_cat_dom"/>
</dbReference>
<reference evidence="7" key="1">
    <citation type="journal article" date="2019" name="Int. J. Syst. Evol. Microbiol.">
        <title>The Global Catalogue of Microorganisms (GCM) 10K type strain sequencing project: providing services to taxonomists for standard genome sequencing and annotation.</title>
        <authorList>
            <consortium name="The Broad Institute Genomics Platform"/>
            <consortium name="The Broad Institute Genome Sequencing Center for Infectious Disease"/>
            <person name="Wu L."/>
            <person name="Ma J."/>
        </authorList>
    </citation>
    <scope>NUCLEOTIDE SEQUENCE [LARGE SCALE GENOMIC DNA]</scope>
    <source>
        <strain evidence="7">CGMCC 4.7641</strain>
    </source>
</reference>
<dbReference type="SUPFAM" id="SSF54368">
    <property type="entry name" value="Glutamine synthetase, N-terminal domain"/>
    <property type="match status" value="1"/>
</dbReference>
<dbReference type="SUPFAM" id="SSF55931">
    <property type="entry name" value="Glutamine synthetase/guanido kinase"/>
    <property type="match status" value="1"/>
</dbReference>
<dbReference type="Pfam" id="PF00120">
    <property type="entry name" value="Gln-synt_C"/>
    <property type="match status" value="1"/>
</dbReference>
<keyword evidence="7" id="KW-1185">Reference proteome</keyword>
<dbReference type="SMART" id="SM01230">
    <property type="entry name" value="Gln-synt_C"/>
    <property type="match status" value="1"/>
</dbReference>
<dbReference type="PANTHER" id="PTHR43785">
    <property type="entry name" value="GAMMA-GLUTAMYLPUTRESCINE SYNTHETASE"/>
    <property type="match status" value="1"/>
</dbReference>
<dbReference type="Gene3D" id="3.10.20.70">
    <property type="entry name" value="Glutamine synthetase, N-terminal domain"/>
    <property type="match status" value="1"/>
</dbReference>
<sequence length="431" mass="46570">MTTQTSPSTTALDRLLTRASVVRVVHADLFGRQRAKQFPVSAVPALLDSGIAYSKIAHAEDLLGVPVDEDDFPQMKGHPDLHARIEPETAVVPPWEPDAVWVLASLWEGETRSKLCARGQLAAARDALETEFGYTAQAAGEPEFYLFRRSPDGGRPVPYSRDGVSYTMDRITDPDGAVGRIHRGVIGLGIGVTALNREFSPGQFEINLHHDEVVAAGDQAFLLKTAVKELAVIEGLEAVFMAKPLAGEEGCSLHVHLSLWDALGGNVFSATPSVLEHAMAGVQAHAAALLAFASPTVNSYKRLRGNGLSPRTSNVAEDNRFTFIRVPPERGPATRFEVRQGDASASPHLLMAAIVHAARDGIRRELRPSAEGAPLPASLTAAIESLEADGFFREAFGDELVSAYAAVKRREVAAFEAAVTDWEWELYHSHC</sequence>
<protein>
    <submittedName>
        <fullName evidence="6">Glutamine synthetase family protein</fullName>
        <ecNumber evidence="6">6.3.1.-</ecNumber>
    </submittedName>
</protein>
<dbReference type="InterPro" id="IPR008146">
    <property type="entry name" value="Gln_synth_cat_dom"/>
</dbReference>
<evidence type="ECO:0000313" key="7">
    <source>
        <dbReference type="Proteomes" id="UP001597483"/>
    </source>
</evidence>
<dbReference type="RefSeq" id="WP_378307945.1">
    <property type="nucleotide sequence ID" value="NZ_JBHUKS010000017.1"/>
</dbReference>
<dbReference type="Gene3D" id="3.30.590.10">
    <property type="entry name" value="Glutamine synthetase/guanido kinase, catalytic domain"/>
    <property type="match status" value="1"/>
</dbReference>
<comment type="caution">
    <text evidence="6">The sequence shown here is derived from an EMBL/GenBank/DDBJ whole genome shotgun (WGS) entry which is preliminary data.</text>
</comment>
<dbReference type="EMBL" id="JBHUKS010000017">
    <property type="protein sequence ID" value="MFD2470641.1"/>
    <property type="molecule type" value="Genomic_DNA"/>
</dbReference>
<keyword evidence="2 6" id="KW-0436">Ligase</keyword>
<evidence type="ECO:0000313" key="6">
    <source>
        <dbReference type="EMBL" id="MFD2470641.1"/>
    </source>
</evidence>
<dbReference type="PROSITE" id="PS51987">
    <property type="entry name" value="GS_CATALYTIC"/>
    <property type="match status" value="1"/>
</dbReference>
<dbReference type="InterPro" id="IPR036651">
    <property type="entry name" value="Gln_synt_N_sf"/>
</dbReference>
<dbReference type="PANTHER" id="PTHR43785:SF12">
    <property type="entry name" value="TYPE-1 GLUTAMINE SYNTHETASE 2"/>
    <property type="match status" value="1"/>
</dbReference>
<dbReference type="GO" id="GO:0016874">
    <property type="term" value="F:ligase activity"/>
    <property type="evidence" value="ECO:0007669"/>
    <property type="project" value="UniProtKB-KW"/>
</dbReference>
<dbReference type="Proteomes" id="UP001597483">
    <property type="component" value="Unassembled WGS sequence"/>
</dbReference>
<gene>
    <name evidence="6" type="ORF">ACFSVL_24840</name>
</gene>
<evidence type="ECO:0000256" key="4">
    <source>
        <dbReference type="RuleBase" id="RU000384"/>
    </source>
</evidence>
<evidence type="ECO:0000256" key="1">
    <source>
        <dbReference type="ARBA" id="ARBA00009897"/>
    </source>
</evidence>
<evidence type="ECO:0000256" key="2">
    <source>
        <dbReference type="ARBA" id="ARBA00022598"/>
    </source>
</evidence>
<comment type="similarity">
    <text evidence="1 3 4">Belongs to the glutamine synthetase family.</text>
</comment>
<feature type="domain" description="GS catalytic" evidence="5">
    <location>
        <begin position="117"/>
        <end position="431"/>
    </location>
</feature>
<organism evidence="6 7">
    <name type="scientific">Amycolatopsis silviterrae</name>
    <dbReference type="NCBI Taxonomy" id="1656914"/>
    <lineage>
        <taxon>Bacteria</taxon>
        <taxon>Bacillati</taxon>
        <taxon>Actinomycetota</taxon>
        <taxon>Actinomycetes</taxon>
        <taxon>Pseudonocardiales</taxon>
        <taxon>Pseudonocardiaceae</taxon>
        <taxon>Amycolatopsis</taxon>
    </lineage>
</organism>